<reference evidence="2" key="1">
    <citation type="submission" date="2020-02" db="EMBL/GenBank/DDBJ databases">
        <authorList>
            <person name="Meier V. D."/>
        </authorList>
    </citation>
    <scope>NUCLEOTIDE SEQUENCE</scope>
    <source>
        <strain evidence="2">AVDCRST_MAG11</strain>
    </source>
</reference>
<accession>A0A6J4KVR8</accession>
<gene>
    <name evidence="2" type="ORF">AVDCRST_MAG11-1773</name>
</gene>
<dbReference type="Pfam" id="PF18922">
    <property type="entry name" value="DUF5672"/>
    <property type="match status" value="1"/>
</dbReference>
<proteinExistence type="predicted"/>
<evidence type="ECO:0000313" key="2">
    <source>
        <dbReference type="EMBL" id="CAA9315979.1"/>
    </source>
</evidence>
<sequence>MAGPPPTGAPAAPRGAPTKRVAVTVPLASYPELSADEEISLRHLRHHLGHYDRFVIAPESMDVPHDDFAIVRFPDRYFGSANAQTRLMMTPAYYEAFSDYEFVLTYQLDALVLSDELLQWCDAGLDFVSAPNYGLADYYSAPCSGGFALRRVESFLRVLRSDRPAVDPDEYWRRLVAGKSAAARLANLPRKYLKRLHRFNNVRREIDLLLAGPGPLLEDEFFVSRGAHYNPGFRIPTIETALRFAFDETPRVAFELAGGRLPFGAHAWYKQDREFWAPYLLA</sequence>
<name>A0A6J4KVR8_9BACT</name>
<feature type="domain" description="DUF5672" evidence="1">
    <location>
        <begin position="68"/>
        <end position="266"/>
    </location>
</feature>
<dbReference type="EMBL" id="CADCTU010000406">
    <property type="protein sequence ID" value="CAA9315979.1"/>
    <property type="molecule type" value="Genomic_DNA"/>
</dbReference>
<dbReference type="AlphaFoldDB" id="A0A6J4KVR8"/>
<protein>
    <recommendedName>
        <fullName evidence="1">DUF5672 domain-containing protein</fullName>
    </recommendedName>
</protein>
<dbReference type="InterPro" id="IPR043729">
    <property type="entry name" value="DUF5672"/>
</dbReference>
<evidence type="ECO:0000259" key="1">
    <source>
        <dbReference type="Pfam" id="PF18922"/>
    </source>
</evidence>
<organism evidence="2">
    <name type="scientific">uncultured Gemmatimonadaceae bacterium</name>
    <dbReference type="NCBI Taxonomy" id="246130"/>
    <lineage>
        <taxon>Bacteria</taxon>
        <taxon>Pseudomonadati</taxon>
        <taxon>Gemmatimonadota</taxon>
        <taxon>Gemmatimonadia</taxon>
        <taxon>Gemmatimonadales</taxon>
        <taxon>Gemmatimonadaceae</taxon>
        <taxon>environmental samples</taxon>
    </lineage>
</organism>